<keyword evidence="2" id="KW-1185">Reference proteome</keyword>
<reference evidence="1 2" key="1">
    <citation type="submission" date="2023-01" db="EMBL/GenBank/DDBJ databases">
        <authorList>
            <person name="Whitehead M."/>
        </authorList>
    </citation>
    <scope>NUCLEOTIDE SEQUENCE [LARGE SCALE GENOMIC DNA]</scope>
</reference>
<dbReference type="AlphaFoldDB" id="A0AAV0WEG5"/>
<evidence type="ECO:0000313" key="2">
    <source>
        <dbReference type="Proteomes" id="UP001160148"/>
    </source>
</evidence>
<accession>A0AAV0WEG5</accession>
<evidence type="ECO:0000313" key="1">
    <source>
        <dbReference type="EMBL" id="CAI6353951.1"/>
    </source>
</evidence>
<protein>
    <submittedName>
        <fullName evidence="1">Uncharacterized protein</fullName>
    </submittedName>
</protein>
<proteinExistence type="predicted"/>
<comment type="caution">
    <text evidence="1">The sequence shown here is derived from an EMBL/GenBank/DDBJ whole genome shotgun (WGS) entry which is preliminary data.</text>
</comment>
<dbReference type="Proteomes" id="UP001160148">
    <property type="component" value="Unassembled WGS sequence"/>
</dbReference>
<organism evidence="1 2">
    <name type="scientific">Macrosiphum euphorbiae</name>
    <name type="common">potato aphid</name>
    <dbReference type="NCBI Taxonomy" id="13131"/>
    <lineage>
        <taxon>Eukaryota</taxon>
        <taxon>Metazoa</taxon>
        <taxon>Ecdysozoa</taxon>
        <taxon>Arthropoda</taxon>
        <taxon>Hexapoda</taxon>
        <taxon>Insecta</taxon>
        <taxon>Pterygota</taxon>
        <taxon>Neoptera</taxon>
        <taxon>Paraneoptera</taxon>
        <taxon>Hemiptera</taxon>
        <taxon>Sternorrhyncha</taxon>
        <taxon>Aphidomorpha</taxon>
        <taxon>Aphidoidea</taxon>
        <taxon>Aphididae</taxon>
        <taxon>Macrosiphini</taxon>
        <taxon>Macrosiphum</taxon>
    </lineage>
</organism>
<gene>
    <name evidence="1" type="ORF">MEUPH1_LOCUS10009</name>
</gene>
<dbReference type="EMBL" id="CARXXK010000002">
    <property type="protein sequence ID" value="CAI6353951.1"/>
    <property type="molecule type" value="Genomic_DNA"/>
</dbReference>
<name>A0AAV0WEG5_9HEMI</name>
<sequence length="288" mass="32798">MDVSNLNHTYGIFMKNNTTLLDATVENYKIMSETPVLLNNTNIDISIIIQENDNSSQEIQVLDDSLLANTLNQEQLISSYSNNEDLLLSNTRSLKILKSENIINNISTGSTRTSKNIVHLSNASFCSNSENSLFWTTLPDESTNISSTKNVNMNTFQTPKRNKLSIAENIVNTIKIMSSNNQKSFHPGAFELDDHNEGPLTRSFVTHSHNRSSSILTLVYYGQKTSKSTLSLTRSTYEFILDQSRVEKNGMQKFKSLYRNESWITKLLYKFLIIKLQQVYNIYHIDGQ</sequence>